<dbReference type="Proteomes" id="UP000199602">
    <property type="component" value="Unassembled WGS sequence"/>
</dbReference>
<keyword evidence="4" id="KW-0802">TPR repeat</keyword>
<dbReference type="RefSeq" id="WP_092063274.1">
    <property type="nucleotide sequence ID" value="NZ_FNIN01000002.1"/>
</dbReference>
<feature type="repeat" description="TPR" evidence="4">
    <location>
        <begin position="177"/>
        <end position="210"/>
    </location>
</feature>
<comment type="similarity">
    <text evidence="1">Belongs to the glycosyltransferase 2 family.</text>
</comment>
<accession>A0A1H0BEW0</accession>
<evidence type="ECO:0000256" key="3">
    <source>
        <dbReference type="ARBA" id="ARBA00022679"/>
    </source>
</evidence>
<dbReference type="InterPro" id="IPR001173">
    <property type="entry name" value="Glyco_trans_2-like"/>
</dbReference>
<keyword evidence="7" id="KW-1185">Reference proteome</keyword>
<protein>
    <submittedName>
        <fullName evidence="6">Glycosyltransferase, GT2 family</fullName>
    </submittedName>
</protein>
<dbReference type="STRING" id="206665.SAMN04488516_102148"/>
<evidence type="ECO:0000256" key="2">
    <source>
        <dbReference type="ARBA" id="ARBA00022676"/>
    </source>
</evidence>
<dbReference type="EMBL" id="FNIN01000002">
    <property type="protein sequence ID" value="SDN44178.1"/>
    <property type="molecule type" value="Genomic_DNA"/>
</dbReference>
<proteinExistence type="inferred from homology"/>
<dbReference type="Pfam" id="PF00535">
    <property type="entry name" value="Glycos_transf_2"/>
    <property type="match status" value="1"/>
</dbReference>
<evidence type="ECO:0000256" key="1">
    <source>
        <dbReference type="ARBA" id="ARBA00006739"/>
    </source>
</evidence>
<dbReference type="SMART" id="SM00028">
    <property type="entry name" value="TPR"/>
    <property type="match status" value="1"/>
</dbReference>
<dbReference type="SUPFAM" id="SSF53448">
    <property type="entry name" value="Nucleotide-diphospho-sugar transferases"/>
    <property type="match status" value="1"/>
</dbReference>
<dbReference type="AlphaFoldDB" id="A0A1H0BEW0"/>
<dbReference type="GO" id="GO:0016757">
    <property type="term" value="F:glycosyltransferase activity"/>
    <property type="evidence" value="ECO:0007669"/>
    <property type="project" value="UniProtKB-KW"/>
</dbReference>
<feature type="domain" description="Glycosyltransferase 2-like" evidence="5">
    <location>
        <begin position="236"/>
        <end position="379"/>
    </location>
</feature>
<dbReference type="PANTHER" id="PTHR43179">
    <property type="entry name" value="RHAMNOSYLTRANSFERASE WBBL"/>
    <property type="match status" value="1"/>
</dbReference>
<evidence type="ECO:0000313" key="7">
    <source>
        <dbReference type="Proteomes" id="UP000199602"/>
    </source>
</evidence>
<organism evidence="6 7">
    <name type="scientific">Desulfonauticus submarinus</name>
    <dbReference type="NCBI Taxonomy" id="206665"/>
    <lineage>
        <taxon>Bacteria</taxon>
        <taxon>Pseudomonadati</taxon>
        <taxon>Thermodesulfobacteriota</taxon>
        <taxon>Desulfovibrionia</taxon>
        <taxon>Desulfovibrionales</taxon>
        <taxon>Desulfonauticaceae</taxon>
        <taxon>Desulfonauticus</taxon>
    </lineage>
</organism>
<sequence length="535" mass="63434">MLFTPRQHLLFFGSLPLDYSFWFAKQILDQNNSNISLAFLVLAQNLVKNPFDKTHFQTVESLLGKVAIDHGYKGWLIENKEQIKKFWGLTTDKILSLLEATKNDPAVLKRIFFENNHPHIRWHILFRIWRLGDADLLKNLGQIFAKECDYFRVLWNWIKFRLDLDIDITLEKRNRTYLDYNLLAEIFFKQGEVEEAVKYWLLSLKFDPSQIYLIYRIYESFQISNLPNVNDYNIHIVLYTYNKLDTTFRTLNSLLNSDIGNSKITLLNNGSTKFSPSILEDKIKQLDGFNKINLIHLPVNIGAPAARNWLWNLPDSQEADFVVFLDDDVLLPHEWLKFYIQDFLNFPDIVVVGPKVVNPNGLRTIQYVFRYFQEIGRYKIRFTANSPEQIDWGQYDYRRPCLSVMGCCHMFDVRRWKQKQIPWFDVRFSPSQVDDLEHDLQIWLQGGEVLYDGRVEVMHLQDAGKNAIKDRASWAHVWGNHMKMEAKFNEKELSVINTRVVEEEKKYFRKIFKEIRDILPFNAVDFVSFLMKQKI</sequence>
<dbReference type="InterPro" id="IPR029044">
    <property type="entry name" value="Nucleotide-diphossugar_trans"/>
</dbReference>
<dbReference type="OrthoDB" id="5443808at2"/>
<evidence type="ECO:0000259" key="5">
    <source>
        <dbReference type="Pfam" id="PF00535"/>
    </source>
</evidence>
<dbReference type="InterPro" id="IPR019734">
    <property type="entry name" value="TPR_rpt"/>
</dbReference>
<dbReference type="PROSITE" id="PS50005">
    <property type="entry name" value="TPR"/>
    <property type="match status" value="1"/>
</dbReference>
<reference evidence="6 7" key="1">
    <citation type="submission" date="2016-10" db="EMBL/GenBank/DDBJ databases">
        <authorList>
            <person name="de Groot N.N."/>
        </authorList>
    </citation>
    <scope>NUCLEOTIDE SEQUENCE [LARGE SCALE GENOMIC DNA]</scope>
    <source>
        <strain evidence="6 7">DSM 15269</strain>
    </source>
</reference>
<gene>
    <name evidence="6" type="ORF">SAMN04488516_102148</name>
</gene>
<evidence type="ECO:0000256" key="4">
    <source>
        <dbReference type="PROSITE-ProRule" id="PRU00339"/>
    </source>
</evidence>
<dbReference type="PANTHER" id="PTHR43179:SF12">
    <property type="entry name" value="GALACTOFURANOSYLTRANSFERASE GLFT2"/>
    <property type="match status" value="1"/>
</dbReference>
<name>A0A1H0BEW0_9BACT</name>
<dbReference type="Gene3D" id="3.90.550.10">
    <property type="entry name" value="Spore Coat Polysaccharide Biosynthesis Protein SpsA, Chain A"/>
    <property type="match status" value="1"/>
</dbReference>
<evidence type="ECO:0000313" key="6">
    <source>
        <dbReference type="EMBL" id="SDN44178.1"/>
    </source>
</evidence>
<keyword evidence="3 6" id="KW-0808">Transferase</keyword>
<keyword evidence="2" id="KW-0328">Glycosyltransferase</keyword>